<organism evidence="3 4">
    <name type="scientific">Paenibacillus amylolyticus</name>
    <dbReference type="NCBI Taxonomy" id="1451"/>
    <lineage>
        <taxon>Bacteria</taxon>
        <taxon>Bacillati</taxon>
        <taxon>Bacillota</taxon>
        <taxon>Bacilli</taxon>
        <taxon>Bacillales</taxon>
        <taxon>Paenibacillaceae</taxon>
        <taxon>Paenibacillus</taxon>
    </lineage>
</organism>
<protein>
    <recommendedName>
        <fullName evidence="2">SLH domain-containing protein</fullName>
    </recommendedName>
</protein>
<dbReference type="Pfam" id="PF00395">
    <property type="entry name" value="SLH"/>
    <property type="match status" value="1"/>
</dbReference>
<feature type="domain" description="SLH" evidence="2">
    <location>
        <begin position="232"/>
        <end position="254"/>
    </location>
</feature>
<keyword evidence="1" id="KW-0732">Signal</keyword>
<reference evidence="4" key="2">
    <citation type="submission" date="2016-01" db="EMBL/GenBank/DDBJ databases">
        <title>Draft Genome Sequence of Paenibacillus amylolyticus Heshi-A3 that Was Isolated from Fermented Rice Bran with Aging Salted Mackerel, Which Was Named Heshiko as Traditional Fermented Seafood in Japan.</title>
        <authorList>
            <person name="Akuzawa S."/>
            <person name="Nakagawa J."/>
            <person name="Kanekatsu T."/>
            <person name="Kubota E."/>
            <person name="Ohtake R."/>
            <person name="Suzuki T."/>
            <person name="Kanesaki Y."/>
        </authorList>
    </citation>
    <scope>NUCLEOTIDE SEQUENCE [LARGE SCALE GENOMIC DNA]</scope>
    <source>
        <strain evidence="4">Heshi-A3</strain>
    </source>
</reference>
<proteinExistence type="predicted"/>
<reference evidence="3 4" key="1">
    <citation type="journal article" date="2016" name="Genome Announc.">
        <title>Draft Genome Sequence of Paenibacillus amylolyticus Heshi-A3, Isolated from Fermented Rice Bran in a Japanese Fermented Seafood Dish.</title>
        <authorList>
            <person name="Akuzawa S."/>
            <person name="Nagaoka J."/>
            <person name="Kanekatsu M."/>
            <person name="Kubota E."/>
            <person name="Ohtake R."/>
            <person name="Suzuki T."/>
            <person name="Kanesaki Y."/>
        </authorList>
    </citation>
    <scope>NUCLEOTIDE SEQUENCE [LARGE SCALE GENOMIC DNA]</scope>
    <source>
        <strain evidence="3 4">Heshi-A3</strain>
    </source>
</reference>
<name>A0A117I2F5_PAEAM</name>
<comment type="caution">
    <text evidence="3">The sequence shown here is derived from an EMBL/GenBank/DDBJ whole genome shotgun (WGS) entry which is preliminary data.</text>
</comment>
<dbReference type="InterPro" id="IPR001119">
    <property type="entry name" value="SLH_dom"/>
</dbReference>
<sequence>MRYPKWSIFIIILTLSLSPFTTSLANAASSSSKYEWAKPSVEFMASHNAMQSFKQEEKNLSKNVSKAELTHMIHLLFKEFRVDSSTNVEIPGVPAKSTYYPIFRDVYGSIPSNPSGLIAAADTINYHNETFTYQPNKILSRWDLLITLNTLFPDIGHSVDEMSEKEALTKLQKFKDIPKRYFNSYDTYEKWKYAYQPLAPEFGFIKSKNDNHLGSDLDYVKRDALLGFSQVGIMKPNSKGYFYPNQKVTLAETAVILHRIYKYYGGTGYKYQPSKDELIPNGTLTYFYRNQVSGLGMTDDFALVNADDSPALYLAIKATEPVDLKITLNGESITYPYERLNVLNAPVIIPFDGAYYAEFYPILRRTGKLVGDHEAIGELESYDEINLEYFFSDHWTDFNEFNKLWED</sequence>
<gene>
    <name evidence="3" type="ORF">PAHA3_3762</name>
</gene>
<feature type="signal peptide" evidence="1">
    <location>
        <begin position="1"/>
        <end position="27"/>
    </location>
</feature>
<evidence type="ECO:0000259" key="2">
    <source>
        <dbReference type="Pfam" id="PF00395"/>
    </source>
</evidence>
<dbReference type="RefSeq" id="WP_062836203.1">
    <property type="nucleotide sequence ID" value="NZ_BCNV01000003.1"/>
</dbReference>
<evidence type="ECO:0000313" key="4">
    <source>
        <dbReference type="Proteomes" id="UP000069697"/>
    </source>
</evidence>
<evidence type="ECO:0000313" key="3">
    <source>
        <dbReference type="EMBL" id="GAS83672.1"/>
    </source>
</evidence>
<dbReference type="EMBL" id="BCNV01000003">
    <property type="protein sequence ID" value="GAS83672.1"/>
    <property type="molecule type" value="Genomic_DNA"/>
</dbReference>
<dbReference type="AlphaFoldDB" id="A0A117I2F5"/>
<accession>A0A117I2F5</accession>
<dbReference type="Proteomes" id="UP000069697">
    <property type="component" value="Unassembled WGS sequence"/>
</dbReference>
<feature type="chain" id="PRO_5007148437" description="SLH domain-containing protein" evidence="1">
    <location>
        <begin position="28"/>
        <end position="407"/>
    </location>
</feature>
<evidence type="ECO:0000256" key="1">
    <source>
        <dbReference type="SAM" id="SignalP"/>
    </source>
</evidence>